<dbReference type="Proteomes" id="UP000652219">
    <property type="component" value="Unassembled WGS sequence"/>
</dbReference>
<keyword evidence="3" id="KW-1185">Reference proteome</keyword>
<feature type="compositionally biased region" description="Polar residues" evidence="1">
    <location>
        <begin position="179"/>
        <end position="188"/>
    </location>
</feature>
<evidence type="ECO:0000256" key="1">
    <source>
        <dbReference type="SAM" id="MobiDB-lite"/>
    </source>
</evidence>
<evidence type="ECO:0000313" key="2">
    <source>
        <dbReference type="EMBL" id="KAF6801039.1"/>
    </source>
</evidence>
<gene>
    <name evidence="2" type="ORF">CSOJ01_12041</name>
</gene>
<sequence length="196" mass="21280">MSPVDGSLSSKVDRRGRCTAPAQGAPDGCGNINWGQTQQQRGAVRRYLGVWVWVWVQVVVVCGALHKERAKGRGSHTVARDRAAESDGLHDRTSKRNAGLGAGTVPAKCRYTRGAQGALERNGGSSSSKHLVQICFWSPTQRLHCTAHTIIEHFDVRNECKPIQNGQPPPDQPADGAQRQTPPGNTQMLLALRTRS</sequence>
<reference evidence="2 3" key="1">
    <citation type="journal article" date="2020" name="Phytopathology">
        <title>Genome Sequence Resources of Colletotrichum truncatum, C. plurivorum, C. musicola, and C. sojae: Four Species Pathogenic to Soybean (Glycine max).</title>
        <authorList>
            <person name="Rogerio F."/>
            <person name="Boufleur T.R."/>
            <person name="Ciampi-Guillardi M."/>
            <person name="Sukno S.A."/>
            <person name="Thon M.R."/>
            <person name="Massola Junior N.S."/>
            <person name="Baroncelli R."/>
        </authorList>
    </citation>
    <scope>NUCLEOTIDE SEQUENCE [LARGE SCALE GENOMIC DNA]</scope>
    <source>
        <strain evidence="2 3">LFN0009</strain>
    </source>
</reference>
<comment type="caution">
    <text evidence="2">The sequence shown here is derived from an EMBL/GenBank/DDBJ whole genome shotgun (WGS) entry which is preliminary data.</text>
</comment>
<accession>A0A8H6IVT3</accession>
<feature type="compositionally biased region" description="Basic and acidic residues" evidence="1">
    <location>
        <begin position="78"/>
        <end position="94"/>
    </location>
</feature>
<dbReference type="EMBL" id="WIGN01000297">
    <property type="protein sequence ID" value="KAF6801039.1"/>
    <property type="molecule type" value="Genomic_DNA"/>
</dbReference>
<evidence type="ECO:0000313" key="3">
    <source>
        <dbReference type="Proteomes" id="UP000652219"/>
    </source>
</evidence>
<name>A0A8H6IVT3_9PEZI</name>
<feature type="region of interest" description="Disordered" evidence="1">
    <location>
        <begin position="71"/>
        <end position="105"/>
    </location>
</feature>
<feature type="region of interest" description="Disordered" evidence="1">
    <location>
        <begin position="160"/>
        <end position="196"/>
    </location>
</feature>
<dbReference type="AlphaFoldDB" id="A0A8H6IVT3"/>
<protein>
    <submittedName>
        <fullName evidence="2">Uncharacterized protein</fullName>
    </submittedName>
</protein>
<feature type="region of interest" description="Disordered" evidence="1">
    <location>
        <begin position="1"/>
        <end position="33"/>
    </location>
</feature>
<organism evidence="2 3">
    <name type="scientific">Colletotrichum sojae</name>
    <dbReference type="NCBI Taxonomy" id="2175907"/>
    <lineage>
        <taxon>Eukaryota</taxon>
        <taxon>Fungi</taxon>
        <taxon>Dikarya</taxon>
        <taxon>Ascomycota</taxon>
        <taxon>Pezizomycotina</taxon>
        <taxon>Sordariomycetes</taxon>
        <taxon>Hypocreomycetidae</taxon>
        <taxon>Glomerellales</taxon>
        <taxon>Glomerellaceae</taxon>
        <taxon>Colletotrichum</taxon>
        <taxon>Colletotrichum orchidearum species complex</taxon>
    </lineage>
</organism>
<proteinExistence type="predicted"/>